<dbReference type="VEuPathDB" id="AmoebaDB:NfTy_019290"/>
<dbReference type="SUPFAM" id="SSF48097">
    <property type="entry name" value="Regulator of G-protein signaling, RGS"/>
    <property type="match status" value="1"/>
</dbReference>
<protein>
    <recommendedName>
        <fullName evidence="2">RGS domain-containing protein</fullName>
    </recommendedName>
</protein>
<dbReference type="InterPro" id="IPR036305">
    <property type="entry name" value="RGS_sf"/>
</dbReference>
<evidence type="ECO:0000259" key="2">
    <source>
        <dbReference type="PROSITE" id="PS50132"/>
    </source>
</evidence>
<dbReference type="GeneID" id="68118620"/>
<gene>
    <name evidence="3" type="ORF">FDP41_011405</name>
</gene>
<feature type="region of interest" description="Disordered" evidence="1">
    <location>
        <begin position="225"/>
        <end position="265"/>
    </location>
</feature>
<keyword evidence="4" id="KW-1185">Reference proteome</keyword>
<organism evidence="3 4">
    <name type="scientific">Naegleria fowleri</name>
    <name type="common">Brain eating amoeba</name>
    <dbReference type="NCBI Taxonomy" id="5763"/>
    <lineage>
        <taxon>Eukaryota</taxon>
        <taxon>Discoba</taxon>
        <taxon>Heterolobosea</taxon>
        <taxon>Tetramitia</taxon>
        <taxon>Eutetramitia</taxon>
        <taxon>Vahlkampfiidae</taxon>
        <taxon>Naegleria</taxon>
    </lineage>
</organism>
<evidence type="ECO:0000313" key="3">
    <source>
        <dbReference type="EMBL" id="KAF0982475.1"/>
    </source>
</evidence>
<dbReference type="InterPro" id="IPR016137">
    <property type="entry name" value="RGS"/>
</dbReference>
<dbReference type="VEuPathDB" id="AmoebaDB:FDP41_011405"/>
<feature type="region of interest" description="Disordered" evidence="1">
    <location>
        <begin position="1"/>
        <end position="29"/>
    </location>
</feature>
<name>A0A6A5CAT1_NAEFO</name>
<reference evidence="3 4" key="1">
    <citation type="journal article" date="2019" name="Sci. Rep.">
        <title>Nanopore sequencing improves the draft genome of the human pathogenic amoeba Naegleria fowleri.</title>
        <authorList>
            <person name="Liechti N."/>
            <person name="Schurch N."/>
            <person name="Bruggmann R."/>
            <person name="Wittwer M."/>
        </authorList>
    </citation>
    <scope>NUCLEOTIDE SEQUENCE [LARGE SCALE GENOMIC DNA]</scope>
    <source>
        <strain evidence="3 4">ATCC 30894</strain>
    </source>
</reference>
<dbReference type="RefSeq" id="XP_044567188.1">
    <property type="nucleotide sequence ID" value="XM_044701810.1"/>
</dbReference>
<evidence type="ECO:0000256" key="1">
    <source>
        <dbReference type="SAM" id="MobiDB-lite"/>
    </source>
</evidence>
<dbReference type="AlphaFoldDB" id="A0A6A5CAT1"/>
<comment type="caution">
    <text evidence="3">The sequence shown here is derived from an EMBL/GenBank/DDBJ whole genome shotgun (WGS) entry which is preliminary data.</text>
</comment>
<dbReference type="OrthoDB" id="10381742at2759"/>
<feature type="compositionally biased region" description="Polar residues" evidence="1">
    <location>
        <begin position="234"/>
        <end position="258"/>
    </location>
</feature>
<dbReference type="PROSITE" id="PS50132">
    <property type="entry name" value="RGS"/>
    <property type="match status" value="1"/>
</dbReference>
<feature type="compositionally biased region" description="Polar residues" evidence="1">
    <location>
        <begin position="20"/>
        <end position="29"/>
    </location>
</feature>
<sequence>MIPSSSSSFGSRSSSSSRSNQYNNNNGTTLCNYKQAIRDDVIRSLFREYLQKEYKQEPLEFIDKLAHYKAMHQFVNNSLMSNNKTTSNHSTLKRTFGKGSQKKKNKHDWIYSDSSVFIYPDDLNTRLSLQKSFQEFVFAHPNMEGIIKILFKEVIELFEFAAESLNQDYSEKEPSLHVFVELFLLLKKNDLLLAGQEEQVLSRIVNRFKLLKDFYEATSKQMLGACDSDHHQPRTTTPPMSATGTKESSSDILQQDPASSSSNHHQNSHKVILLGEIFGKLNPIHLFGSLAIRVHYELAMEFHHHFTVIHGEDLAKYIEKKGNDFKESLLGRRGLDLRLQESDLRNPKFTDRHIHLGYALEEDSEHWVQLQLDPNDDGLKCYISKKNYVLDPSRNLKGMKLVKMVIEFDLPLKDVWALYWSGDDHVILDSQAFAENYCVHYERPSTVKVSGDGSHRFGFVLGRSIIDTTIPVLQKRCFSYSMTTVRDFDLNGCEIIMNLGHSVNPDIIDGHLSENERKKHKNCALTTGLFYHIFFGVAERKTKYVHICYLDMDIPLLSGKIFRSIWKRRVKMYKKTYYDLLMQKTNNGKKSVDTSKFKDTLLFRQPMDDMFVTPTWYYDFKHGIEAVYDIENYNVKLSPEKRRSLEEATEISDDY</sequence>
<dbReference type="Proteomes" id="UP000444721">
    <property type="component" value="Unassembled WGS sequence"/>
</dbReference>
<dbReference type="VEuPathDB" id="AmoebaDB:NF0034390"/>
<proteinExistence type="predicted"/>
<dbReference type="EMBL" id="VFQX01000009">
    <property type="protein sequence ID" value="KAF0982475.1"/>
    <property type="molecule type" value="Genomic_DNA"/>
</dbReference>
<feature type="domain" description="RGS" evidence="2">
    <location>
        <begin position="32"/>
        <end position="69"/>
    </location>
</feature>
<accession>A0A6A5CAT1</accession>
<evidence type="ECO:0000313" key="4">
    <source>
        <dbReference type="Proteomes" id="UP000444721"/>
    </source>
</evidence>
<feature type="compositionally biased region" description="Low complexity" evidence="1">
    <location>
        <begin position="1"/>
        <end position="19"/>
    </location>
</feature>